<dbReference type="Pfam" id="PF15915">
    <property type="entry name" value="BAT"/>
    <property type="match status" value="1"/>
</dbReference>
<dbReference type="EMBL" id="AOIL01000016">
    <property type="protein sequence ID" value="ELY94730.1"/>
    <property type="molecule type" value="Genomic_DNA"/>
</dbReference>
<dbReference type="Pfam" id="PF04967">
    <property type="entry name" value="HTH_10"/>
    <property type="match status" value="1"/>
</dbReference>
<keyword evidence="2" id="KW-0804">Transcription</keyword>
<evidence type="ECO:0000259" key="4">
    <source>
        <dbReference type="Pfam" id="PF15915"/>
    </source>
</evidence>
<gene>
    <name evidence="5" type="ORF">C484_05257</name>
</gene>
<evidence type="ECO:0000313" key="5">
    <source>
        <dbReference type="EMBL" id="ELY94730.1"/>
    </source>
</evidence>
<evidence type="ECO:0000313" key="6">
    <source>
        <dbReference type="Proteomes" id="UP000011648"/>
    </source>
</evidence>
<evidence type="ECO:0000256" key="2">
    <source>
        <dbReference type="ARBA" id="ARBA00023163"/>
    </source>
</evidence>
<evidence type="ECO:0000256" key="1">
    <source>
        <dbReference type="ARBA" id="ARBA00023015"/>
    </source>
</evidence>
<dbReference type="InterPro" id="IPR031803">
    <property type="entry name" value="BAT_GAF/HTH-assoc"/>
</dbReference>
<proteinExistence type="predicted"/>
<reference evidence="5 6" key="1">
    <citation type="journal article" date="2014" name="PLoS Genet.">
        <title>Phylogenetically driven sequencing of extremely halophilic archaea reveals strategies for static and dynamic osmo-response.</title>
        <authorList>
            <person name="Becker E.A."/>
            <person name="Seitzer P.M."/>
            <person name="Tritt A."/>
            <person name="Larsen D."/>
            <person name="Krusor M."/>
            <person name="Yao A.I."/>
            <person name="Wu D."/>
            <person name="Madern D."/>
            <person name="Eisen J.A."/>
            <person name="Darling A.E."/>
            <person name="Facciotti M.T."/>
        </authorList>
    </citation>
    <scope>NUCLEOTIDE SEQUENCE [LARGE SCALE GENOMIC DNA]</scope>
    <source>
        <strain evidence="5 6">DSM 12281</strain>
    </source>
</reference>
<dbReference type="PANTHER" id="PTHR34236:SF1">
    <property type="entry name" value="DIMETHYL SULFOXIDE REDUCTASE TRANSCRIPTIONAL ACTIVATOR"/>
    <property type="match status" value="1"/>
</dbReference>
<comment type="caution">
    <text evidence="5">The sequence shown here is derived from an EMBL/GenBank/DDBJ whole genome shotgun (WGS) entry which is preliminary data.</text>
</comment>
<keyword evidence="6" id="KW-1185">Reference proteome</keyword>
<evidence type="ECO:0000259" key="3">
    <source>
        <dbReference type="Pfam" id="PF04967"/>
    </source>
</evidence>
<accession>M0A7I6</accession>
<dbReference type="STRING" id="1230458.C484_05257"/>
<organism evidence="5 6">
    <name type="scientific">Natrialba taiwanensis DSM 12281</name>
    <dbReference type="NCBI Taxonomy" id="1230458"/>
    <lineage>
        <taxon>Archaea</taxon>
        <taxon>Methanobacteriati</taxon>
        <taxon>Methanobacteriota</taxon>
        <taxon>Stenosarchaea group</taxon>
        <taxon>Halobacteria</taxon>
        <taxon>Halobacteriales</taxon>
        <taxon>Natrialbaceae</taxon>
        <taxon>Natrialba</taxon>
    </lineage>
</organism>
<keyword evidence="1" id="KW-0805">Transcription regulation</keyword>
<feature type="domain" description="Bacterioopsin transcriptional activator GAF and HTH associated" evidence="4">
    <location>
        <begin position="25"/>
        <end position="142"/>
    </location>
</feature>
<name>M0A7I6_9EURY</name>
<dbReference type="InterPro" id="IPR007050">
    <property type="entry name" value="HTH_bacterioopsin"/>
</dbReference>
<protein>
    <submittedName>
        <fullName evidence="5">Bacterio-opsin activator HTH domain-containing protein</fullName>
    </submittedName>
</protein>
<dbReference type="Proteomes" id="UP000011648">
    <property type="component" value="Unassembled WGS sequence"/>
</dbReference>
<dbReference type="PATRIC" id="fig|1230458.4.peg.1061"/>
<feature type="domain" description="HTH bat-type" evidence="3">
    <location>
        <begin position="156"/>
        <end position="207"/>
    </location>
</feature>
<dbReference type="AlphaFoldDB" id="M0A7I6"/>
<dbReference type="OrthoDB" id="156233at2157"/>
<dbReference type="RefSeq" id="WP_006824889.1">
    <property type="nucleotide sequence ID" value="NZ_AOIL01000016.1"/>
</dbReference>
<dbReference type="PANTHER" id="PTHR34236">
    <property type="entry name" value="DIMETHYL SULFOXIDE REDUCTASE TRANSCRIPTIONAL ACTIVATOR"/>
    <property type="match status" value="1"/>
</dbReference>
<sequence length="226" mass="25802">MSVIAEFTIPADVFALGEMFDRIPAVTVEVERLATHSREWVMPFLWFTNAEIDPITTALAADQSIVGYEFIDSEDDIVYFNVHWDEAVQERVDEIVDQHGIVQEATAVDGHWFFKLKFVDQAALEDFQQYFQDKEYSFELQRIYDGSAPKEREYDLTSAQRAVLVTALEMGYFDVPRDAQIGDLAAELDISTNAVSERLRRATKNLTENTLVVSSEQAKREIDDAD</sequence>